<dbReference type="SUPFAM" id="SSF101447">
    <property type="entry name" value="Formin homology 2 domain (FH2 domain)"/>
    <property type="match status" value="1"/>
</dbReference>
<evidence type="ECO:0000313" key="4">
    <source>
        <dbReference type="EMBL" id="KAK9688295.1"/>
    </source>
</evidence>
<dbReference type="PANTHER" id="PTHR45725">
    <property type="entry name" value="FORMIN HOMOLOGY 2 FAMILY MEMBER"/>
    <property type="match status" value="1"/>
</dbReference>
<organism evidence="4 5">
    <name type="scientific">Basidiobolus ranarum</name>
    <dbReference type="NCBI Taxonomy" id="34480"/>
    <lineage>
        <taxon>Eukaryota</taxon>
        <taxon>Fungi</taxon>
        <taxon>Fungi incertae sedis</taxon>
        <taxon>Zoopagomycota</taxon>
        <taxon>Entomophthoromycotina</taxon>
        <taxon>Basidiobolomycetes</taxon>
        <taxon>Basidiobolales</taxon>
        <taxon>Basidiobolaceae</taxon>
        <taxon>Basidiobolus</taxon>
    </lineage>
</organism>
<dbReference type="InterPro" id="IPR042201">
    <property type="entry name" value="FH2_Formin_sf"/>
</dbReference>
<dbReference type="Proteomes" id="UP001479436">
    <property type="component" value="Unassembled WGS sequence"/>
</dbReference>
<keyword evidence="5" id="KW-1185">Reference proteome</keyword>
<dbReference type="PROSITE" id="PS51444">
    <property type="entry name" value="FH2"/>
    <property type="match status" value="1"/>
</dbReference>
<dbReference type="SMART" id="SM00498">
    <property type="entry name" value="FH2"/>
    <property type="match status" value="1"/>
</dbReference>
<comment type="caution">
    <text evidence="4">The sequence shown here is derived from an EMBL/GenBank/DDBJ whole genome shotgun (WGS) entry which is preliminary data.</text>
</comment>
<keyword evidence="1" id="KW-0175">Coiled coil</keyword>
<evidence type="ECO:0000256" key="2">
    <source>
        <dbReference type="SAM" id="MobiDB-lite"/>
    </source>
</evidence>
<proteinExistence type="predicted"/>
<evidence type="ECO:0000313" key="5">
    <source>
        <dbReference type="Proteomes" id="UP001479436"/>
    </source>
</evidence>
<evidence type="ECO:0000256" key="1">
    <source>
        <dbReference type="SAM" id="Coils"/>
    </source>
</evidence>
<feature type="domain" description="FH2" evidence="3">
    <location>
        <begin position="1"/>
        <end position="275"/>
    </location>
</feature>
<evidence type="ECO:0000259" key="3">
    <source>
        <dbReference type="PROSITE" id="PS51444"/>
    </source>
</evidence>
<feature type="coiled-coil region" evidence="1">
    <location>
        <begin position="155"/>
        <end position="218"/>
    </location>
</feature>
<dbReference type="Pfam" id="PF02181">
    <property type="entry name" value="FH2"/>
    <property type="match status" value="1"/>
</dbReference>
<accession>A0ABR2VPH7</accession>
<reference evidence="4 5" key="1">
    <citation type="submission" date="2023-04" db="EMBL/GenBank/DDBJ databases">
        <title>Genome of Basidiobolus ranarum AG-B5.</title>
        <authorList>
            <person name="Stajich J.E."/>
            <person name="Carter-House D."/>
            <person name="Gryganskyi A."/>
        </authorList>
    </citation>
    <scope>NUCLEOTIDE SEQUENCE [LARGE SCALE GENOMIC DNA]</scope>
    <source>
        <strain evidence="4 5">AG-B5</strain>
    </source>
</reference>
<dbReference type="Gene3D" id="1.20.58.2220">
    <property type="entry name" value="Formin, FH2 domain"/>
    <property type="match status" value="1"/>
</dbReference>
<dbReference type="PANTHER" id="PTHR45725:SF1">
    <property type="entry name" value="DISHEVELLED ASSOCIATED ACTIVATOR OF MORPHOGENESIS, ISOFORM D"/>
    <property type="match status" value="1"/>
</dbReference>
<dbReference type="EMBL" id="JASJQH010008520">
    <property type="protein sequence ID" value="KAK9688295.1"/>
    <property type="molecule type" value="Genomic_DNA"/>
</dbReference>
<dbReference type="InterPro" id="IPR051425">
    <property type="entry name" value="Formin_Homology"/>
</dbReference>
<dbReference type="InterPro" id="IPR015425">
    <property type="entry name" value="FH2_Formin"/>
</dbReference>
<name>A0ABR2VPH7_9FUNG</name>
<protein>
    <recommendedName>
        <fullName evidence="3">FH2 domain-containing protein</fullName>
    </recommendedName>
</protein>
<sequence length="385" mass="44719">MPSAEEKGLLAEYKDNQEKLAKPDAFCAEMMKIDRYEQRLRAMHFKYTYFERYIALNEDLTAILEASEALEKSELFPKLLEIILVVGNFMNGTSFRGSAYGFKIHSINRLVDTKGKHNQTTLLHFLVNTIEQKFPHILKFLEELKPVDSGCQVCYQEMKSDFKELEEQFEETQLEIEKHHSTPEKSQEPFTVQMKAFLVTTDEQLHDAKTKYEKMQTQYEKIVKLYGEDPTTMAPEEFFGIFKSFMASFEKALKDNRLEREKREKAEKRKQQQNQKLMEIAASKVPDPEPPIDHSSPAVDEKGVMDSLLDVLRRGNDVDAARRARNHTEAIARLRDRDRRRTLRAHRRGSVHTRAKDLLVDLSGEKTPRRSSGKSILPMLNVDDD</sequence>
<feature type="region of interest" description="Disordered" evidence="2">
    <location>
        <begin position="363"/>
        <end position="385"/>
    </location>
</feature>
<feature type="coiled-coil region" evidence="1">
    <location>
        <begin position="249"/>
        <end position="283"/>
    </location>
</feature>
<gene>
    <name evidence="4" type="ORF">K7432_014456</name>
</gene>